<dbReference type="SUPFAM" id="SSF55979">
    <property type="entry name" value="DNA clamp"/>
    <property type="match status" value="3"/>
</dbReference>
<dbReference type="InterPro" id="IPR022637">
    <property type="entry name" value="DNA_polIII_beta_cen"/>
</dbReference>
<name>A0AAT9G6F3_9RICK</name>
<dbReference type="InterPro" id="IPR022635">
    <property type="entry name" value="DNA_polIII_beta_C"/>
</dbReference>
<dbReference type="GO" id="GO:0003677">
    <property type="term" value="F:DNA binding"/>
    <property type="evidence" value="ECO:0007669"/>
    <property type="project" value="UniProtKB-UniRule"/>
</dbReference>
<dbReference type="InterPro" id="IPR022634">
    <property type="entry name" value="DNA_polIII_beta_N"/>
</dbReference>
<evidence type="ECO:0000256" key="3">
    <source>
        <dbReference type="ARBA" id="ARBA00021035"/>
    </source>
</evidence>
<dbReference type="InterPro" id="IPR046938">
    <property type="entry name" value="DNA_clamp_sf"/>
</dbReference>
<dbReference type="Pfam" id="PF02768">
    <property type="entry name" value="DNA_pol3_beta_3"/>
    <property type="match status" value="1"/>
</dbReference>
<reference evidence="14" key="1">
    <citation type="submission" date="2024-01" db="EMBL/GenBank/DDBJ databases">
        <title>Sequencing the genomes of a sandfly, Sergentomyia squamirostris, and its two endosymbionts.</title>
        <authorList>
            <person name="Itokawa K."/>
            <person name="Sanjoba C."/>
        </authorList>
    </citation>
    <scope>NUCLEOTIDE SEQUENCE</scope>
    <source>
        <strain evidence="14">RiSSQ</strain>
    </source>
</reference>
<dbReference type="GO" id="GO:0006271">
    <property type="term" value="P:DNA strand elongation involved in DNA replication"/>
    <property type="evidence" value="ECO:0007669"/>
    <property type="project" value="TreeGrafter"/>
</dbReference>
<dbReference type="NCBIfam" id="TIGR00663">
    <property type="entry name" value="dnan"/>
    <property type="match status" value="1"/>
</dbReference>
<evidence type="ECO:0000256" key="10">
    <source>
        <dbReference type="PIRNR" id="PIRNR000804"/>
    </source>
</evidence>
<feature type="domain" description="DNA polymerase III beta sliding clamp N-terminal" evidence="11">
    <location>
        <begin position="7"/>
        <end position="125"/>
    </location>
</feature>
<evidence type="ECO:0000259" key="11">
    <source>
        <dbReference type="Pfam" id="PF00712"/>
    </source>
</evidence>
<evidence type="ECO:0000256" key="2">
    <source>
        <dbReference type="ARBA" id="ARBA00010752"/>
    </source>
</evidence>
<keyword evidence="9" id="KW-0238">DNA-binding</keyword>
<evidence type="ECO:0000256" key="6">
    <source>
        <dbReference type="ARBA" id="ARBA00022695"/>
    </source>
</evidence>
<dbReference type="GO" id="GO:0008408">
    <property type="term" value="F:3'-5' exonuclease activity"/>
    <property type="evidence" value="ECO:0007669"/>
    <property type="project" value="InterPro"/>
</dbReference>
<evidence type="ECO:0000256" key="9">
    <source>
        <dbReference type="ARBA" id="ARBA00023125"/>
    </source>
</evidence>
<evidence type="ECO:0000256" key="7">
    <source>
        <dbReference type="ARBA" id="ARBA00022705"/>
    </source>
</evidence>
<keyword evidence="6 10" id="KW-0548">Nucleotidyltransferase</keyword>
<dbReference type="Gene3D" id="3.70.10.10">
    <property type="match status" value="1"/>
</dbReference>
<comment type="subcellular location">
    <subcellularLocation>
        <location evidence="1 10">Cytoplasm</location>
    </subcellularLocation>
</comment>
<dbReference type="EMBL" id="AP029170">
    <property type="protein sequence ID" value="BFD45407.1"/>
    <property type="molecule type" value="Genomic_DNA"/>
</dbReference>
<gene>
    <name evidence="14" type="primary">dnaN</name>
    <name evidence="14" type="ORF">DMENIID0002_00530</name>
</gene>
<evidence type="ECO:0000259" key="12">
    <source>
        <dbReference type="Pfam" id="PF02767"/>
    </source>
</evidence>
<evidence type="ECO:0000256" key="5">
    <source>
        <dbReference type="ARBA" id="ARBA00022679"/>
    </source>
</evidence>
<dbReference type="SMART" id="SM00480">
    <property type="entry name" value="POL3Bc"/>
    <property type="match status" value="1"/>
</dbReference>
<dbReference type="Gene3D" id="3.10.150.10">
    <property type="entry name" value="DNA Polymerase III, subunit A, domain 2"/>
    <property type="match status" value="1"/>
</dbReference>
<keyword evidence="7 10" id="KW-0235">DNA replication</keyword>
<dbReference type="PIRSF" id="PIRSF000804">
    <property type="entry name" value="DNA_pol_III_b"/>
    <property type="match status" value="1"/>
</dbReference>
<dbReference type="PANTHER" id="PTHR30478:SF0">
    <property type="entry name" value="BETA SLIDING CLAMP"/>
    <property type="match status" value="1"/>
</dbReference>
<dbReference type="CDD" id="cd00140">
    <property type="entry name" value="beta_clamp"/>
    <property type="match status" value="1"/>
</dbReference>
<dbReference type="Pfam" id="PF00712">
    <property type="entry name" value="DNA_pol3_beta"/>
    <property type="match status" value="1"/>
</dbReference>
<dbReference type="GO" id="GO:0009360">
    <property type="term" value="C:DNA polymerase III complex"/>
    <property type="evidence" value="ECO:0007669"/>
    <property type="project" value="InterPro"/>
</dbReference>
<keyword evidence="5 10" id="KW-0808">Transferase</keyword>
<protein>
    <recommendedName>
        <fullName evidence="3 10">Beta sliding clamp</fullName>
    </recommendedName>
</protein>
<evidence type="ECO:0000313" key="14">
    <source>
        <dbReference type="EMBL" id="BFD45407.1"/>
    </source>
</evidence>
<evidence type="ECO:0000256" key="1">
    <source>
        <dbReference type="ARBA" id="ARBA00004496"/>
    </source>
</evidence>
<keyword evidence="8 10" id="KW-0239">DNA-directed DNA polymerase</keyword>
<comment type="function">
    <text evidence="10">Confers DNA tethering and processivity to DNA polymerases and other proteins. Acts as a clamp, forming a ring around DNA (a reaction catalyzed by the clamp-loading complex) which diffuses in an ATP-independent manner freely and bidirectionally along dsDNA. Initially characterized for its ability to contact the catalytic subunit of DNA polymerase III (Pol III), a complex, multichain enzyme responsible for most of the replicative synthesis in bacteria; Pol III exhibits 3'-5' exonuclease proofreading activity. The beta chain is required for initiation of replication as well as for processivity of DNA replication.</text>
</comment>
<proteinExistence type="inferred from homology"/>
<dbReference type="Pfam" id="PF02767">
    <property type="entry name" value="DNA_pol3_beta_2"/>
    <property type="match status" value="1"/>
</dbReference>
<feature type="domain" description="DNA polymerase III beta sliding clamp central" evidence="12">
    <location>
        <begin position="136"/>
        <end position="251"/>
    </location>
</feature>
<dbReference type="InterPro" id="IPR001001">
    <property type="entry name" value="DNA_polIII_beta"/>
</dbReference>
<evidence type="ECO:0000259" key="13">
    <source>
        <dbReference type="Pfam" id="PF02768"/>
    </source>
</evidence>
<dbReference type="AlphaFoldDB" id="A0AAT9G6F3"/>
<accession>A0AAT9G6F3</accession>
<dbReference type="PANTHER" id="PTHR30478">
    <property type="entry name" value="DNA POLYMERASE III SUBUNIT BETA"/>
    <property type="match status" value="1"/>
</dbReference>
<sequence>MNNNNLKTIVETKTLTHALAFANSVVEKRNVIAELSHVKLSSKDGKLELITTNMEIYLSQKVAAQVISEGEIMVSTKTLNDIIRKISDNDVTLRVSNETDQLEILGKNCAFNLLTLHANQFPVLDDINVEATLKISCSDFVKMIDGTLFSVSVDETRYNLNGVYFYVKDEECCMASTDGHRLSVSVVKIANNASEFGVILPKKTLEEIVKILKDPKNIQLETEIFLSVNRIKFVCNDIIMVSKLIDGTFPDYQAFIPVENNYKLIINTKLLADAIDRVATITIDKFQAIKLILSKDLLEITASGETRGVAKECIPCSLDESNLCIFDHEDTLSIGFNPKYLTDALSAVLSATKANQVELYFLNASSPMLLKTLQNPKDVFVIMPVKV</sequence>
<dbReference type="GO" id="GO:0005737">
    <property type="term" value="C:cytoplasm"/>
    <property type="evidence" value="ECO:0007669"/>
    <property type="project" value="UniProtKB-SubCell"/>
</dbReference>
<organism evidence="14">
    <name type="scientific">Candidatus Tisiphia endosymbiont of Sergentomyia squamirostris</name>
    <dbReference type="NCBI Taxonomy" id="3113639"/>
    <lineage>
        <taxon>Bacteria</taxon>
        <taxon>Pseudomonadati</taxon>
        <taxon>Pseudomonadota</taxon>
        <taxon>Alphaproteobacteria</taxon>
        <taxon>Rickettsiales</taxon>
        <taxon>Rickettsiaceae</taxon>
        <taxon>Rickettsieae</taxon>
        <taxon>Candidatus Tisiphia</taxon>
    </lineage>
</organism>
<feature type="domain" description="DNA polymerase III beta sliding clamp C-terminal" evidence="13">
    <location>
        <begin position="255"/>
        <end position="385"/>
    </location>
</feature>
<comment type="similarity">
    <text evidence="2 10">Belongs to the beta sliding clamp family.</text>
</comment>
<keyword evidence="4 10" id="KW-0963">Cytoplasm</keyword>
<evidence type="ECO:0000256" key="8">
    <source>
        <dbReference type="ARBA" id="ARBA00022932"/>
    </source>
</evidence>
<comment type="subunit">
    <text evidence="10">Forms a ring-shaped head-to-tail homodimer around DNA.</text>
</comment>
<dbReference type="GO" id="GO:0003887">
    <property type="term" value="F:DNA-directed DNA polymerase activity"/>
    <property type="evidence" value="ECO:0007669"/>
    <property type="project" value="UniProtKB-UniRule"/>
</dbReference>
<evidence type="ECO:0000256" key="4">
    <source>
        <dbReference type="ARBA" id="ARBA00022490"/>
    </source>
</evidence>